<keyword evidence="2" id="KW-1133">Transmembrane helix</keyword>
<dbReference type="Gene3D" id="3.30.700.10">
    <property type="entry name" value="Glycoprotein, Type 4 Pilin"/>
    <property type="match status" value="1"/>
</dbReference>
<accession>Q10X99</accession>
<organism evidence="3">
    <name type="scientific">Trichodesmium erythraeum (strain IMS101)</name>
    <dbReference type="NCBI Taxonomy" id="203124"/>
    <lineage>
        <taxon>Bacteria</taxon>
        <taxon>Bacillati</taxon>
        <taxon>Cyanobacteriota</taxon>
        <taxon>Cyanophyceae</taxon>
        <taxon>Oscillatoriophycideae</taxon>
        <taxon>Oscillatoriales</taxon>
        <taxon>Microcoleaceae</taxon>
        <taxon>Trichodesmium</taxon>
    </lineage>
</organism>
<dbReference type="SUPFAM" id="SSF54523">
    <property type="entry name" value="Pili subunits"/>
    <property type="match status" value="1"/>
</dbReference>
<feature type="transmembrane region" description="Helical" evidence="2">
    <location>
        <begin position="20"/>
        <end position="45"/>
    </location>
</feature>
<dbReference type="eggNOG" id="COG4970">
    <property type="taxonomic scope" value="Bacteria"/>
</dbReference>
<keyword evidence="2" id="KW-0812">Transmembrane</keyword>
<protein>
    <submittedName>
        <fullName evidence="3">PHA accumulation regulator DNA-binding-like</fullName>
    </submittedName>
</protein>
<dbReference type="GO" id="GO:0003677">
    <property type="term" value="F:DNA binding"/>
    <property type="evidence" value="ECO:0007669"/>
    <property type="project" value="UniProtKB-KW"/>
</dbReference>
<proteinExistence type="predicted"/>
<evidence type="ECO:0000256" key="2">
    <source>
        <dbReference type="SAM" id="Phobius"/>
    </source>
</evidence>
<evidence type="ECO:0000313" key="3">
    <source>
        <dbReference type="EMBL" id="ABG53125.1"/>
    </source>
</evidence>
<feature type="region of interest" description="Disordered" evidence="1">
    <location>
        <begin position="78"/>
        <end position="126"/>
    </location>
</feature>
<keyword evidence="3" id="KW-0238">DNA-binding</keyword>
<sequence>MKPLNLFKTLLRNQPKTSTTGFTIIELIFVVLIIGILSTIALPGWNAFINRQRTRTVNNGVLQALRAAQSDAKSTKVKKRLQFRYNDEKDPDTNKPYNDPPRFVIYDPPGDDEDPPSETYPKNDADGSDGFLWNSLRANGEIKPGMVKLSVKECETKDDDGNCKAYKDDEDGVIQFDNLGAVEVDDQELPQELPFAVSVSTAKEDAFKRCVIIETILGSMRIEEGEFNSSKGEGCP</sequence>
<gene>
    <name evidence="3" type="ordered locus">Tery_4117</name>
</gene>
<evidence type="ECO:0000256" key="1">
    <source>
        <dbReference type="SAM" id="MobiDB-lite"/>
    </source>
</evidence>
<reference evidence="3" key="1">
    <citation type="submission" date="2006-06" db="EMBL/GenBank/DDBJ databases">
        <title>Complete sequence of Trichodesmium erythraeum IMS101.</title>
        <authorList>
            <consortium name="US DOE Joint Genome Institute"/>
            <person name="Copeland A."/>
            <person name="Lucas S."/>
            <person name="Lapidus A."/>
            <person name="Barry K."/>
            <person name="Detter J.C."/>
            <person name="Glavina del Rio T."/>
            <person name="Hammon N."/>
            <person name="Israni S."/>
            <person name="Dalin E."/>
            <person name="Tice H."/>
            <person name="Pitluck S."/>
            <person name="Kiss H."/>
            <person name="Munk A.C."/>
            <person name="Brettin T."/>
            <person name="Bruce D."/>
            <person name="Han C."/>
            <person name="Tapia R."/>
            <person name="Gilna P."/>
            <person name="Schmutz J."/>
            <person name="Larimer F."/>
            <person name="Land M."/>
            <person name="Hauser L."/>
            <person name="Kyrpides N."/>
            <person name="Kim E."/>
            <person name="Richardson P."/>
        </authorList>
    </citation>
    <scope>NUCLEOTIDE SEQUENCE [LARGE SCALE GENOMIC DNA]</scope>
    <source>
        <strain evidence="3">IMS101</strain>
    </source>
</reference>
<name>Q10X99_TRIEI</name>
<dbReference type="RefSeq" id="WP_011613455.1">
    <property type="nucleotide sequence ID" value="NC_008312.1"/>
</dbReference>
<dbReference type="HOGENOM" id="CLU_104622_1_0_3"/>
<dbReference type="InterPro" id="IPR012902">
    <property type="entry name" value="N_methyl_site"/>
</dbReference>
<keyword evidence="2" id="KW-0472">Membrane</keyword>
<dbReference type="InterPro" id="IPR045584">
    <property type="entry name" value="Pilin-like"/>
</dbReference>
<dbReference type="KEGG" id="ter:Tery_4117"/>
<dbReference type="EMBL" id="CP000393">
    <property type="protein sequence ID" value="ABG53125.1"/>
    <property type="molecule type" value="Genomic_DNA"/>
</dbReference>
<dbReference type="STRING" id="203124.Tery_4117"/>
<dbReference type="OrthoDB" id="465504at2"/>
<dbReference type="NCBIfam" id="TIGR02532">
    <property type="entry name" value="IV_pilin_GFxxxE"/>
    <property type="match status" value="1"/>
</dbReference>
<dbReference type="AlphaFoldDB" id="Q10X99"/>